<gene>
    <name evidence="1" type="ORF">SCALOS_LOCUS4201</name>
</gene>
<dbReference type="EMBL" id="CAJVPM010005459">
    <property type="protein sequence ID" value="CAG8524389.1"/>
    <property type="molecule type" value="Genomic_DNA"/>
</dbReference>
<protein>
    <submittedName>
        <fullName evidence="1">8634_t:CDS:1</fullName>
    </submittedName>
</protein>
<sequence length="554" mass="61095">MIFTSKFADITIPQLGIYQYVTSNPNNIPDDKVVYVDGVTNKSYTFGEFKCESAKFAAGLQDKIGFKRGDVLAIFSPNQVDYPIVLLGTIAAGGKVTTANPKYRAKELEYQLINSGASVLIVHPEFLESALEASNNAKIPTSRIFLFGDKEIKGLKPYRSILLGDREIVPVSYTSEEVESTTAYIPYSSGTTGKQKGVELTHKNMVANLAQLANLRCKLGPDSVIMGVLPFFHIYSLTVVLHATLIHGATAVILSSFNVNTFCESIQNHKVSYIYAVPPIILRLLNDPLAKNYDLSSVDLIVSAAAPLGDNLEKKFFEIFKIPIMQAYGLTETSPIVHYSDSSNIIAGSIGRLLPNVKAKILSDDGHGNYLFSFPYLIQIKLIVLYLELGYNDSGTLHVHGPNIMKGYLKNKEATDAVFDNDGFFNTGDIASVDEQGNFYIVDREKELIKYNGFQVAPAELESVLLTHEVISDAAVIGYYSEKDATEIPVAYVTIKDGHEQSQTLAKDIQSFVENNVAPHKKLRGGILFIDKIPKSDSGKILRRLLRERVVNDL</sequence>
<proteinExistence type="predicted"/>
<accession>A0ACA9LEQ4</accession>
<dbReference type="Proteomes" id="UP000789860">
    <property type="component" value="Unassembled WGS sequence"/>
</dbReference>
<feature type="non-terminal residue" evidence="1">
    <location>
        <position position="554"/>
    </location>
</feature>
<keyword evidence="2" id="KW-1185">Reference proteome</keyword>
<evidence type="ECO:0000313" key="2">
    <source>
        <dbReference type="Proteomes" id="UP000789860"/>
    </source>
</evidence>
<reference evidence="1" key="1">
    <citation type="submission" date="2021-06" db="EMBL/GenBank/DDBJ databases">
        <authorList>
            <person name="Kallberg Y."/>
            <person name="Tangrot J."/>
            <person name="Rosling A."/>
        </authorList>
    </citation>
    <scope>NUCLEOTIDE SEQUENCE</scope>
    <source>
        <strain evidence="1">AU212A</strain>
    </source>
</reference>
<comment type="caution">
    <text evidence="1">The sequence shown here is derived from an EMBL/GenBank/DDBJ whole genome shotgun (WGS) entry which is preliminary data.</text>
</comment>
<evidence type="ECO:0000313" key="1">
    <source>
        <dbReference type="EMBL" id="CAG8524389.1"/>
    </source>
</evidence>
<organism evidence="1 2">
    <name type="scientific">Scutellospora calospora</name>
    <dbReference type="NCBI Taxonomy" id="85575"/>
    <lineage>
        <taxon>Eukaryota</taxon>
        <taxon>Fungi</taxon>
        <taxon>Fungi incertae sedis</taxon>
        <taxon>Mucoromycota</taxon>
        <taxon>Glomeromycotina</taxon>
        <taxon>Glomeromycetes</taxon>
        <taxon>Diversisporales</taxon>
        <taxon>Gigasporaceae</taxon>
        <taxon>Scutellospora</taxon>
    </lineage>
</organism>
<name>A0ACA9LEQ4_9GLOM</name>